<proteinExistence type="inferred from homology"/>
<dbReference type="Pfam" id="PF00902">
    <property type="entry name" value="TatC"/>
    <property type="match status" value="1"/>
</dbReference>
<dbReference type="PANTHER" id="PTHR30371:SF0">
    <property type="entry name" value="SEC-INDEPENDENT PROTEIN TRANSLOCASE PROTEIN TATC, CHLOROPLASTIC-RELATED"/>
    <property type="match status" value="1"/>
</dbReference>
<feature type="transmembrane region" description="Helical" evidence="7">
    <location>
        <begin position="189"/>
        <end position="207"/>
    </location>
</feature>
<evidence type="ECO:0000256" key="1">
    <source>
        <dbReference type="ARBA" id="ARBA00004141"/>
    </source>
</evidence>
<dbReference type="InterPro" id="IPR002033">
    <property type="entry name" value="TatC"/>
</dbReference>
<comment type="subunit">
    <text evidence="7">The Tat system comprises two distinct complexes: a TatABC complex, containing multiple copies of TatA, TatB and TatC subunits, and a separate TatA complex, containing only TatA subunits. Substrates initially bind to the TatABC complex, which probably triggers association of the separate TatA complex to form the active translocon.</text>
</comment>
<keyword evidence="7" id="KW-1003">Cell membrane</keyword>
<comment type="function">
    <text evidence="7">Part of the twin-arginine translocation (Tat) system that transports large folded proteins containing a characteristic twin-arginine motif in their signal peptide across membranes. Together with TatB, TatC is part of a receptor directly interacting with Tat signal peptides.</text>
</comment>
<comment type="caution">
    <text evidence="9">The sequence shown here is derived from an EMBL/GenBank/DDBJ whole genome shotgun (WGS) entry which is preliminary data.</text>
</comment>
<comment type="subcellular location">
    <subcellularLocation>
        <location evidence="7">Cell membrane</location>
        <topology evidence="7">Multi-pass membrane protein</topology>
    </subcellularLocation>
    <subcellularLocation>
        <location evidence="1">Membrane</location>
        <topology evidence="1">Multi-pass membrane protein</topology>
    </subcellularLocation>
</comment>
<feature type="transmembrane region" description="Helical" evidence="7">
    <location>
        <begin position="104"/>
        <end position="126"/>
    </location>
</feature>
<evidence type="ECO:0000256" key="5">
    <source>
        <dbReference type="ARBA" id="ARBA00023010"/>
    </source>
</evidence>
<keyword evidence="5 7" id="KW-0811">Translocation</keyword>
<dbReference type="Proteomes" id="UP000237104">
    <property type="component" value="Unassembled WGS sequence"/>
</dbReference>
<dbReference type="AlphaFoldDB" id="A0A2S3ZH94"/>
<feature type="transmembrane region" description="Helical" evidence="7">
    <location>
        <begin position="71"/>
        <end position="92"/>
    </location>
</feature>
<gene>
    <name evidence="7 9" type="primary">tatC</name>
    <name evidence="8" type="ORF">C3B59_08415</name>
    <name evidence="9" type="ORF">C3B61_08500</name>
</gene>
<evidence type="ECO:0000256" key="4">
    <source>
        <dbReference type="ARBA" id="ARBA00022989"/>
    </source>
</evidence>
<keyword evidence="4 7" id="KW-1133">Transmembrane helix</keyword>
<evidence type="ECO:0000313" key="10">
    <source>
        <dbReference type="Proteomes" id="UP000237104"/>
    </source>
</evidence>
<evidence type="ECO:0000256" key="6">
    <source>
        <dbReference type="ARBA" id="ARBA00023136"/>
    </source>
</evidence>
<dbReference type="PRINTS" id="PR01840">
    <property type="entry name" value="TATCFAMILY"/>
</dbReference>
<keyword evidence="3 7" id="KW-0653">Protein transport</keyword>
<protein>
    <recommendedName>
        <fullName evidence="7">Sec-independent protein translocase protein TatC</fullName>
    </recommendedName>
</protein>
<reference evidence="10 11" key="1">
    <citation type="submission" date="2018-01" db="EMBL/GenBank/DDBJ databases">
        <title>Cryobacterium sp. nov., from glaciers in China.</title>
        <authorList>
            <person name="Liu Q."/>
            <person name="Xin Y.-H."/>
        </authorList>
    </citation>
    <scope>NUCLEOTIDE SEQUENCE [LARGE SCALE GENOMIC DNA]</scope>
    <source>
        <strain evidence="8 10">TMB1-8</strain>
        <strain evidence="9 11">TMN-42</strain>
    </source>
</reference>
<dbReference type="PANTHER" id="PTHR30371">
    <property type="entry name" value="SEC-INDEPENDENT PROTEIN TRANSLOCASE PROTEIN TATC"/>
    <property type="match status" value="1"/>
</dbReference>
<accession>A0A2S3ZGH6</accession>
<evidence type="ECO:0000256" key="3">
    <source>
        <dbReference type="ARBA" id="ARBA00022927"/>
    </source>
</evidence>
<dbReference type="GO" id="GO:0065002">
    <property type="term" value="P:intracellular protein transmembrane transport"/>
    <property type="evidence" value="ECO:0007669"/>
    <property type="project" value="TreeGrafter"/>
</dbReference>
<keyword evidence="6 7" id="KW-0472">Membrane</keyword>
<dbReference type="Proteomes" id="UP000237340">
    <property type="component" value="Unassembled WGS sequence"/>
</dbReference>
<dbReference type="GO" id="GO:0033281">
    <property type="term" value="C:TAT protein transport complex"/>
    <property type="evidence" value="ECO:0007669"/>
    <property type="project" value="UniProtKB-UniRule"/>
</dbReference>
<sequence length="252" mass="27312">MTLGGHLIELRKRITRAAIGILLGAIVGWMLSEPVLDALRVPIGNIAQAQGRASELNFTTISEAFDLRMQIAVTVGVVISSPIWLYQIWAFFMPGLARREKQFAIAFVASAVPLFLAGCSAGWFVLPNMVALLTSFAPEDSAAIISAKGYYDFVLKLVVAIGIAFVLPVFLVLLNFAGVLSATSILGSWRIAIVVVIIFTAVATPAADVMSMFMLAVPMILLYFVAGFIAWIHDRRARKAADRIDQELAGLR</sequence>
<dbReference type="HAMAP" id="MF_00902">
    <property type="entry name" value="TatC"/>
    <property type="match status" value="1"/>
</dbReference>
<comment type="similarity">
    <text evidence="7">Belongs to the TatC family.</text>
</comment>
<evidence type="ECO:0000256" key="7">
    <source>
        <dbReference type="HAMAP-Rule" id="MF_00902"/>
    </source>
</evidence>
<dbReference type="OrthoDB" id="9777044at2"/>
<dbReference type="EMBL" id="PPXF01000037">
    <property type="protein sequence ID" value="POH66490.1"/>
    <property type="molecule type" value="Genomic_DNA"/>
</dbReference>
<evidence type="ECO:0000256" key="2">
    <source>
        <dbReference type="ARBA" id="ARBA00022692"/>
    </source>
</evidence>
<dbReference type="NCBIfam" id="TIGR00945">
    <property type="entry name" value="tatC"/>
    <property type="match status" value="1"/>
</dbReference>
<evidence type="ECO:0000313" key="9">
    <source>
        <dbReference type="EMBL" id="POH66736.1"/>
    </source>
</evidence>
<feature type="transmembrane region" description="Helical" evidence="7">
    <location>
        <begin position="213"/>
        <end position="233"/>
    </location>
</feature>
<name>A0A2S3ZH94_9MICO</name>
<evidence type="ECO:0000313" key="8">
    <source>
        <dbReference type="EMBL" id="POH66490.1"/>
    </source>
</evidence>
<keyword evidence="11" id="KW-1185">Reference proteome</keyword>
<organism evidence="9 11">
    <name type="scientific">Cryobacterium zongtaii</name>
    <dbReference type="NCBI Taxonomy" id="1259217"/>
    <lineage>
        <taxon>Bacteria</taxon>
        <taxon>Bacillati</taxon>
        <taxon>Actinomycetota</taxon>
        <taxon>Actinomycetes</taxon>
        <taxon>Micrococcales</taxon>
        <taxon>Microbacteriaceae</taxon>
        <taxon>Cryobacterium</taxon>
    </lineage>
</organism>
<dbReference type="EMBL" id="PPXD01000009">
    <property type="protein sequence ID" value="POH66736.1"/>
    <property type="molecule type" value="Genomic_DNA"/>
</dbReference>
<keyword evidence="7" id="KW-0813">Transport</keyword>
<accession>A0A2S3ZH94</accession>
<evidence type="ECO:0000313" key="11">
    <source>
        <dbReference type="Proteomes" id="UP000237340"/>
    </source>
</evidence>
<feature type="transmembrane region" description="Helical" evidence="7">
    <location>
        <begin position="157"/>
        <end position="177"/>
    </location>
</feature>
<keyword evidence="2 7" id="KW-0812">Transmembrane</keyword>
<dbReference type="GO" id="GO:0043953">
    <property type="term" value="P:protein transport by the Tat complex"/>
    <property type="evidence" value="ECO:0007669"/>
    <property type="project" value="UniProtKB-UniRule"/>
</dbReference>
<feature type="transmembrane region" description="Helical" evidence="7">
    <location>
        <begin position="14"/>
        <end position="32"/>
    </location>
</feature>
<dbReference type="GO" id="GO:0009977">
    <property type="term" value="F:proton motive force dependent protein transmembrane transporter activity"/>
    <property type="evidence" value="ECO:0007669"/>
    <property type="project" value="TreeGrafter"/>
</dbReference>